<dbReference type="Proteomes" id="UP000584867">
    <property type="component" value="Unassembled WGS sequence"/>
</dbReference>
<protein>
    <submittedName>
        <fullName evidence="1">Uncharacterized protein</fullName>
    </submittedName>
</protein>
<sequence length="38" mass="4595">MEKENFQAVLKQVLKVSKPEMQRRLAEEKATKRPRKRL</sequence>
<proteinExistence type="predicted"/>
<comment type="caution">
    <text evidence="1">The sequence shown here is derived from an EMBL/GenBank/DDBJ whole genome shotgun (WGS) entry which is preliminary data.</text>
</comment>
<gene>
    <name evidence="1" type="ORF">HDF15_001142</name>
</gene>
<accession>A0A7W7ZMR7</accession>
<reference evidence="1 2" key="1">
    <citation type="submission" date="2020-08" db="EMBL/GenBank/DDBJ databases">
        <title>Genomic Encyclopedia of Type Strains, Phase IV (KMG-V): Genome sequencing to study the core and pangenomes of soil and plant-associated prokaryotes.</title>
        <authorList>
            <person name="Whitman W."/>
        </authorList>
    </citation>
    <scope>NUCLEOTIDE SEQUENCE [LARGE SCALE GENOMIC DNA]</scope>
    <source>
        <strain evidence="1 2">X5P3</strain>
    </source>
</reference>
<evidence type="ECO:0000313" key="1">
    <source>
        <dbReference type="EMBL" id="MBB5062805.1"/>
    </source>
</evidence>
<dbReference type="AlphaFoldDB" id="A0A7W7ZMR7"/>
<name>A0A7W7ZMR7_9BACT</name>
<dbReference type="EMBL" id="JACHIO010000004">
    <property type="protein sequence ID" value="MBB5062805.1"/>
    <property type="molecule type" value="Genomic_DNA"/>
</dbReference>
<evidence type="ECO:0000313" key="2">
    <source>
        <dbReference type="Proteomes" id="UP000584867"/>
    </source>
</evidence>
<organism evidence="1 2">
    <name type="scientific">Granulicella mallensis</name>
    <dbReference type="NCBI Taxonomy" id="940614"/>
    <lineage>
        <taxon>Bacteria</taxon>
        <taxon>Pseudomonadati</taxon>
        <taxon>Acidobacteriota</taxon>
        <taxon>Terriglobia</taxon>
        <taxon>Terriglobales</taxon>
        <taxon>Acidobacteriaceae</taxon>
        <taxon>Granulicella</taxon>
    </lineage>
</organism>